<evidence type="ECO:0000256" key="2">
    <source>
        <dbReference type="ARBA" id="ARBA00022475"/>
    </source>
</evidence>
<feature type="transmembrane region" description="Helical" evidence="6">
    <location>
        <begin position="135"/>
        <end position="156"/>
    </location>
</feature>
<feature type="transmembrane region" description="Helical" evidence="6">
    <location>
        <begin position="6"/>
        <end position="29"/>
    </location>
</feature>
<dbReference type="OrthoDB" id="5185234at2"/>
<feature type="transmembrane region" description="Helical" evidence="6">
    <location>
        <begin position="281"/>
        <end position="301"/>
    </location>
</feature>
<dbReference type="STRING" id="399736.SAMN04489720_2857"/>
<evidence type="ECO:0000256" key="4">
    <source>
        <dbReference type="ARBA" id="ARBA00022989"/>
    </source>
</evidence>
<evidence type="ECO:0000256" key="3">
    <source>
        <dbReference type="ARBA" id="ARBA00022692"/>
    </source>
</evidence>
<keyword evidence="5 6" id="KW-0472">Membrane</keyword>
<keyword evidence="3 6" id="KW-0812">Transmembrane</keyword>
<feature type="transmembrane region" description="Helical" evidence="6">
    <location>
        <begin position="110"/>
        <end position="129"/>
    </location>
</feature>
<proteinExistence type="predicted"/>
<dbReference type="PANTHER" id="PTHR35007">
    <property type="entry name" value="INTEGRAL MEMBRANE PROTEIN-RELATED"/>
    <property type="match status" value="1"/>
</dbReference>
<dbReference type="Proteomes" id="UP000198822">
    <property type="component" value="Chromosome I"/>
</dbReference>
<gene>
    <name evidence="8" type="ORF">SAMN04489720_2857</name>
</gene>
<evidence type="ECO:0000256" key="5">
    <source>
        <dbReference type="ARBA" id="ARBA00023136"/>
    </source>
</evidence>
<keyword evidence="9" id="KW-1185">Reference proteome</keyword>
<dbReference type="AlphaFoldDB" id="A0A1G8GC59"/>
<dbReference type="InterPro" id="IPR018076">
    <property type="entry name" value="T2SS_GspF_dom"/>
</dbReference>
<dbReference type="RefSeq" id="WP_092506073.1">
    <property type="nucleotide sequence ID" value="NZ_LT629695.1"/>
</dbReference>
<organism evidence="8 9">
    <name type="scientific">Agrococcus jejuensis</name>
    <dbReference type="NCBI Taxonomy" id="399736"/>
    <lineage>
        <taxon>Bacteria</taxon>
        <taxon>Bacillati</taxon>
        <taxon>Actinomycetota</taxon>
        <taxon>Actinomycetes</taxon>
        <taxon>Micrococcales</taxon>
        <taxon>Microbacteriaceae</taxon>
        <taxon>Agrococcus</taxon>
    </lineage>
</organism>
<protein>
    <submittedName>
        <fullName evidence="8">Tight adherence protein C</fullName>
    </submittedName>
</protein>
<evidence type="ECO:0000256" key="1">
    <source>
        <dbReference type="ARBA" id="ARBA00004651"/>
    </source>
</evidence>
<keyword evidence="2" id="KW-1003">Cell membrane</keyword>
<dbReference type="EMBL" id="LT629695">
    <property type="protein sequence ID" value="SDH91978.1"/>
    <property type="molecule type" value="Genomic_DNA"/>
</dbReference>
<dbReference type="Pfam" id="PF00482">
    <property type="entry name" value="T2SSF"/>
    <property type="match status" value="1"/>
</dbReference>
<comment type="subcellular location">
    <subcellularLocation>
        <location evidence="1">Cell membrane</location>
        <topology evidence="1">Multi-pass membrane protein</topology>
    </subcellularLocation>
</comment>
<dbReference type="InterPro" id="IPR042094">
    <property type="entry name" value="T2SS_GspF_sf"/>
</dbReference>
<keyword evidence="4 6" id="KW-1133">Transmembrane helix</keyword>
<feature type="domain" description="Type II secretion system protein GspF" evidence="7">
    <location>
        <begin position="175"/>
        <end position="299"/>
    </location>
</feature>
<evidence type="ECO:0000313" key="9">
    <source>
        <dbReference type="Proteomes" id="UP000198822"/>
    </source>
</evidence>
<dbReference type="GO" id="GO:0005886">
    <property type="term" value="C:plasma membrane"/>
    <property type="evidence" value="ECO:0007669"/>
    <property type="project" value="UniProtKB-SubCell"/>
</dbReference>
<evidence type="ECO:0000256" key="6">
    <source>
        <dbReference type="SAM" id="Phobius"/>
    </source>
</evidence>
<dbReference type="Gene3D" id="1.20.81.30">
    <property type="entry name" value="Type II secretion system (T2SS), domain F"/>
    <property type="match status" value="1"/>
</dbReference>
<evidence type="ECO:0000313" key="8">
    <source>
        <dbReference type="EMBL" id="SDH91978.1"/>
    </source>
</evidence>
<reference evidence="9" key="1">
    <citation type="submission" date="2016-10" db="EMBL/GenBank/DDBJ databases">
        <authorList>
            <person name="Varghese N."/>
            <person name="Submissions S."/>
        </authorList>
    </citation>
    <scope>NUCLEOTIDE SEQUENCE [LARGE SCALE GENOMIC DNA]</scope>
    <source>
        <strain evidence="9">DSM 22002</strain>
    </source>
</reference>
<evidence type="ECO:0000259" key="7">
    <source>
        <dbReference type="Pfam" id="PF00482"/>
    </source>
</evidence>
<accession>A0A1G8GC59</accession>
<name>A0A1G8GC59_9MICO</name>
<sequence>MTGEVGLSLVLGATLGLGLWMLVSLVPILRRPRLMHRVAPYVLDVSAGARDLVARRVVDPTRVVGVVAAPVSDRLAPVVHAMLGTPATVAARLRRARSPLTLERFRARQLVWGVVGAIVGGLVGTLAVVRGASPIVPIALLVVTAASGALLADWLLQRAVRQRMARISSELPTVLEFLALSLAAGEGLADALRRVARIGTGELARELGTVVADAASGTSLSDALERLGGELDHPGVTRCVDQMRGALERGTPLAQTLQAQAQDARDGARRDLLEAAGKKEIAMLVPLVFGLLPTTVAFALWPGIHVLQVGF</sequence>
<dbReference type="PANTHER" id="PTHR35007:SF4">
    <property type="entry name" value="CONSERVED TRANSMEMBRANE PROTEIN-RELATED"/>
    <property type="match status" value="1"/>
</dbReference>